<organism evidence="3 4">
    <name type="scientific">candidate division WWE3 bacterium CG08_land_8_20_14_0_20_41_15</name>
    <dbReference type="NCBI Taxonomy" id="1975086"/>
    <lineage>
        <taxon>Bacteria</taxon>
        <taxon>Katanobacteria</taxon>
    </lineage>
</organism>
<comment type="similarity">
    <text evidence="1">Belongs to the DprA/Smf family.</text>
</comment>
<dbReference type="AlphaFoldDB" id="A0A2H0X8I0"/>
<dbReference type="PANTHER" id="PTHR43022:SF1">
    <property type="entry name" value="PROTEIN SMF"/>
    <property type="match status" value="1"/>
</dbReference>
<dbReference type="SUPFAM" id="SSF102405">
    <property type="entry name" value="MCP/YpsA-like"/>
    <property type="match status" value="1"/>
</dbReference>
<gene>
    <name evidence="3" type="primary">dprA</name>
    <name evidence="3" type="ORF">COT51_03965</name>
</gene>
<dbReference type="Gene3D" id="1.10.10.10">
    <property type="entry name" value="Winged helix-like DNA-binding domain superfamily/Winged helix DNA-binding domain"/>
    <property type="match status" value="1"/>
</dbReference>
<dbReference type="InterPro" id="IPR057666">
    <property type="entry name" value="DrpA_SLOG"/>
</dbReference>
<dbReference type="Pfam" id="PF02481">
    <property type="entry name" value="DNA_processg_A"/>
    <property type="match status" value="1"/>
</dbReference>
<dbReference type="Proteomes" id="UP000231098">
    <property type="component" value="Unassembled WGS sequence"/>
</dbReference>
<protein>
    <submittedName>
        <fullName evidence="3">DNA-protecting protein DprA</fullName>
    </submittedName>
</protein>
<dbReference type="SUPFAM" id="SSF46785">
    <property type="entry name" value="Winged helix' DNA-binding domain"/>
    <property type="match status" value="1"/>
</dbReference>
<dbReference type="InterPro" id="IPR036388">
    <property type="entry name" value="WH-like_DNA-bd_sf"/>
</dbReference>
<accession>A0A2H0X8I0</accession>
<name>A0A2H0X8I0_UNCKA</name>
<evidence type="ECO:0000259" key="2">
    <source>
        <dbReference type="Pfam" id="PF02481"/>
    </source>
</evidence>
<dbReference type="InterPro" id="IPR003488">
    <property type="entry name" value="DprA"/>
</dbReference>
<dbReference type="NCBIfam" id="TIGR00732">
    <property type="entry name" value="dprA"/>
    <property type="match status" value="1"/>
</dbReference>
<sequence length="362" mass="39428">MENINYLLRFNQLFDYIGPTRLKRLISVYGNLEKAWENLDETGLRKVGVEEGSINKIKDQRAKIKDINKAEIQSRGITPIDIEHKMYPKRLKDIYDPPYLLFVRGEILPEDEIAIGVVGSRKMTRYGEDVCKEFVSELASSGVTIVSGLALGIDACAHEAALSAGGRTIAVLASGVDKITPTANQQLADTIINSGRGAVISEFPLGKDPEPYYFPIRNRIISGICQGVLVIEAAEKSGALITASCAADQGREVYTVPGSIFSPMSFGTNQLAKKGAKVVISASEILEELDISLKIQNIEARKTLPETESEKRIVEVLDSGEKHMDEIAKALNISSSVVSSDLTLMEIKGIVKNIGAGVYRNA</sequence>
<comment type="caution">
    <text evidence="3">The sequence shown here is derived from an EMBL/GenBank/DDBJ whole genome shotgun (WGS) entry which is preliminary data.</text>
</comment>
<evidence type="ECO:0000313" key="4">
    <source>
        <dbReference type="Proteomes" id="UP000231098"/>
    </source>
</evidence>
<dbReference type="PANTHER" id="PTHR43022">
    <property type="entry name" value="PROTEIN SMF"/>
    <property type="match status" value="1"/>
</dbReference>
<dbReference type="GO" id="GO:0009294">
    <property type="term" value="P:DNA-mediated transformation"/>
    <property type="evidence" value="ECO:0007669"/>
    <property type="project" value="InterPro"/>
</dbReference>
<feature type="domain" description="Smf/DprA SLOG" evidence="2">
    <location>
        <begin position="81"/>
        <end position="289"/>
    </location>
</feature>
<dbReference type="EMBL" id="PEYV01000065">
    <property type="protein sequence ID" value="PIS21212.1"/>
    <property type="molecule type" value="Genomic_DNA"/>
</dbReference>
<reference evidence="4" key="1">
    <citation type="submission" date="2017-09" db="EMBL/GenBank/DDBJ databases">
        <title>Depth-based differentiation of microbial function through sediment-hosted aquifers and enrichment of novel symbionts in the deep terrestrial subsurface.</title>
        <authorList>
            <person name="Probst A.J."/>
            <person name="Ladd B."/>
            <person name="Jarett J.K."/>
            <person name="Geller-Mcgrath D.E."/>
            <person name="Sieber C.M.K."/>
            <person name="Emerson J.B."/>
            <person name="Anantharaman K."/>
            <person name="Thomas B.C."/>
            <person name="Malmstrom R."/>
            <person name="Stieglmeier M."/>
            <person name="Klingl A."/>
            <person name="Woyke T."/>
            <person name="Ryan C.M."/>
            <person name="Banfield J.F."/>
        </authorList>
    </citation>
    <scope>NUCLEOTIDE SEQUENCE [LARGE SCALE GENOMIC DNA]</scope>
</reference>
<evidence type="ECO:0000313" key="3">
    <source>
        <dbReference type="EMBL" id="PIS21212.1"/>
    </source>
</evidence>
<evidence type="ECO:0000256" key="1">
    <source>
        <dbReference type="ARBA" id="ARBA00006525"/>
    </source>
</evidence>
<proteinExistence type="inferred from homology"/>
<dbReference type="Gene3D" id="3.40.50.450">
    <property type="match status" value="1"/>
</dbReference>
<dbReference type="InterPro" id="IPR036390">
    <property type="entry name" value="WH_DNA-bd_sf"/>
</dbReference>